<organism evidence="7 8">
    <name type="scientific">Parafilimonas terrae</name>
    <dbReference type="NCBI Taxonomy" id="1465490"/>
    <lineage>
        <taxon>Bacteria</taxon>
        <taxon>Pseudomonadati</taxon>
        <taxon>Bacteroidota</taxon>
        <taxon>Chitinophagia</taxon>
        <taxon>Chitinophagales</taxon>
        <taxon>Chitinophagaceae</taxon>
        <taxon>Parafilimonas</taxon>
    </lineage>
</organism>
<dbReference type="PANTHER" id="PTHR40980">
    <property type="entry name" value="PLUG DOMAIN-CONTAINING PROTEIN"/>
    <property type="match status" value="1"/>
</dbReference>
<feature type="region of interest" description="Disordered" evidence="4">
    <location>
        <begin position="788"/>
        <end position="809"/>
    </location>
</feature>
<dbReference type="Pfam" id="PF14905">
    <property type="entry name" value="OMP_b-brl_3"/>
    <property type="match status" value="1"/>
</dbReference>
<dbReference type="SUPFAM" id="SSF56935">
    <property type="entry name" value="Porins"/>
    <property type="match status" value="1"/>
</dbReference>
<keyword evidence="2" id="KW-0472">Membrane</keyword>
<dbReference type="InterPro" id="IPR036942">
    <property type="entry name" value="Beta-barrel_TonB_sf"/>
</dbReference>
<evidence type="ECO:0000256" key="4">
    <source>
        <dbReference type="SAM" id="MobiDB-lite"/>
    </source>
</evidence>
<name>A0A1I5YPG3_9BACT</name>
<feature type="chain" id="PRO_5011733977" evidence="5">
    <location>
        <begin position="21"/>
        <end position="809"/>
    </location>
</feature>
<evidence type="ECO:0000256" key="1">
    <source>
        <dbReference type="ARBA" id="ARBA00004442"/>
    </source>
</evidence>
<dbReference type="Gene3D" id="2.40.170.20">
    <property type="entry name" value="TonB-dependent receptor, beta-barrel domain"/>
    <property type="match status" value="1"/>
</dbReference>
<dbReference type="RefSeq" id="WP_090661884.1">
    <property type="nucleotide sequence ID" value="NZ_FOXQ01000013.1"/>
</dbReference>
<sequence>MKTFFTLTVILNCCFSIVNAQYFSINGNVVISEKPLEAATVMLLKPDSSMLKQQFSDKNGHFLIDKITKGHYLVSVQFVGNETWYSPLLTLDNEHPMIDLKTISLQSSAKLSDVVVTSQKQFIEQKIDKTVVNIDASPTNAGLSAYEILEKTPGVVVDKDGNISLKGKGGVVVMIDGKPTYLSAQDLANYLKNLPSTSLDQIELMTNPSAKYDAAGNSGIINFKTKKTKVKGFSAGVTAGYGIGKFPKTNESINFNYRSGKVNVFGNYSYNYSKRYHTLELERNFRNEAGEIDTKFMQTSDMQSEYQSHYFKTGLDFYATKKTTLGFSVNGNFNPGTNSNNNVTDIYNAANALQNETYTNSVSKNNWKNYGANLNMETKFDSTGRELSANIDYLQYQSSSGQLFINKFFDAKNNKVSADELLRGDLPSKINIYSGKIDYVHPLKNNLKIEAGLKSSYVKTDNNALYTNFINNEWVTDSGRSNHFVYEENINAAYINTSKQFNKKWSAQLGLRLENTNAKGRQLTTGETFKRNYTQLFPTAYINYTLNDKNQLNLNYGRRIQRPDYGDMNPFYYFLDKYTYEVGNPYLKPQFSHNIELTHVYKNMITSTFSYVLVNDIINEQLMQIDSTHTTYVTKTNLAKQNSFTLSVNAAVPVTKWWRANLYVQGAYNKYKGFVNTGIINVEGPAFNANMQNQFTLPKGWSAELSGYFNSKAIYGTVVGLPQGTLNFAVAKKVLKDKGSVKLNVRDFLGIQQWRGYSRYQNVDVKIHNKWESRVVNLTFTYRFSKGQKAEQRNHSSSDEEQSRVKGKG</sequence>
<keyword evidence="7" id="KW-0675">Receptor</keyword>
<dbReference type="STRING" id="1465490.SAMN05444277_11390"/>
<reference evidence="7 8" key="1">
    <citation type="submission" date="2016-10" db="EMBL/GenBank/DDBJ databases">
        <authorList>
            <person name="de Groot N.N."/>
        </authorList>
    </citation>
    <scope>NUCLEOTIDE SEQUENCE [LARGE SCALE GENOMIC DNA]</scope>
    <source>
        <strain evidence="7 8">DSM 28286</strain>
    </source>
</reference>
<dbReference type="GO" id="GO:0009279">
    <property type="term" value="C:cell outer membrane"/>
    <property type="evidence" value="ECO:0007669"/>
    <property type="project" value="UniProtKB-SubCell"/>
</dbReference>
<keyword evidence="3" id="KW-0998">Cell outer membrane</keyword>
<dbReference type="OrthoDB" id="905812at2"/>
<gene>
    <name evidence="7" type="ORF">SAMN05444277_11390</name>
</gene>
<evidence type="ECO:0000259" key="6">
    <source>
        <dbReference type="Pfam" id="PF14905"/>
    </source>
</evidence>
<dbReference type="InterPro" id="IPR041700">
    <property type="entry name" value="OMP_b-brl_3"/>
</dbReference>
<dbReference type="SUPFAM" id="SSF49478">
    <property type="entry name" value="Cna protein B-type domain"/>
    <property type="match status" value="1"/>
</dbReference>
<comment type="subcellular location">
    <subcellularLocation>
        <location evidence="1">Cell outer membrane</location>
    </subcellularLocation>
</comment>
<dbReference type="InterPro" id="IPR037066">
    <property type="entry name" value="Plug_dom_sf"/>
</dbReference>
<feature type="signal peptide" evidence="5">
    <location>
        <begin position="1"/>
        <end position="20"/>
    </location>
</feature>
<keyword evidence="5" id="KW-0732">Signal</keyword>
<feature type="domain" description="Outer membrane protein beta-barrel" evidence="6">
    <location>
        <begin position="379"/>
        <end position="782"/>
    </location>
</feature>
<dbReference type="PANTHER" id="PTHR40980:SF4">
    <property type="entry name" value="TONB-DEPENDENT RECEPTOR-LIKE BETA-BARREL DOMAIN-CONTAINING PROTEIN"/>
    <property type="match status" value="1"/>
</dbReference>
<evidence type="ECO:0000256" key="2">
    <source>
        <dbReference type="ARBA" id="ARBA00023136"/>
    </source>
</evidence>
<evidence type="ECO:0000313" key="8">
    <source>
        <dbReference type="Proteomes" id="UP000199031"/>
    </source>
</evidence>
<evidence type="ECO:0000256" key="3">
    <source>
        <dbReference type="ARBA" id="ARBA00023237"/>
    </source>
</evidence>
<protein>
    <submittedName>
        <fullName evidence="7">Outer membrane receptor proteins, mostly Fe transport</fullName>
    </submittedName>
</protein>
<evidence type="ECO:0000313" key="7">
    <source>
        <dbReference type="EMBL" id="SFQ46161.1"/>
    </source>
</evidence>
<evidence type="ECO:0000256" key="5">
    <source>
        <dbReference type="SAM" id="SignalP"/>
    </source>
</evidence>
<dbReference type="EMBL" id="FOXQ01000013">
    <property type="protein sequence ID" value="SFQ46161.1"/>
    <property type="molecule type" value="Genomic_DNA"/>
</dbReference>
<dbReference type="Gene3D" id="2.170.130.10">
    <property type="entry name" value="TonB-dependent receptor, plug domain"/>
    <property type="match status" value="1"/>
</dbReference>
<keyword evidence="8" id="KW-1185">Reference proteome</keyword>
<accession>A0A1I5YPG3</accession>
<dbReference type="Proteomes" id="UP000199031">
    <property type="component" value="Unassembled WGS sequence"/>
</dbReference>
<dbReference type="AlphaFoldDB" id="A0A1I5YPG3"/>
<proteinExistence type="predicted"/>